<dbReference type="OrthoDB" id="10373699at2759"/>
<feature type="region of interest" description="Disordered" evidence="1">
    <location>
        <begin position="76"/>
        <end position="100"/>
    </location>
</feature>
<evidence type="ECO:0000313" key="2">
    <source>
        <dbReference type="EMBL" id="CAE7757687.1"/>
    </source>
</evidence>
<reference evidence="2" key="1">
    <citation type="submission" date="2021-02" db="EMBL/GenBank/DDBJ databases">
        <authorList>
            <person name="Dougan E. K."/>
            <person name="Rhodes N."/>
            <person name="Thang M."/>
            <person name="Chan C."/>
        </authorList>
    </citation>
    <scope>NUCLEOTIDE SEQUENCE</scope>
</reference>
<evidence type="ECO:0000313" key="3">
    <source>
        <dbReference type="Proteomes" id="UP000601435"/>
    </source>
</evidence>
<accession>A0A812XYU4</accession>
<keyword evidence="3" id="KW-1185">Reference proteome</keyword>
<proteinExistence type="predicted"/>
<feature type="region of interest" description="Disordered" evidence="1">
    <location>
        <begin position="338"/>
        <end position="384"/>
    </location>
</feature>
<dbReference type="EMBL" id="CAJNJA010039553">
    <property type="protein sequence ID" value="CAE7757687.1"/>
    <property type="molecule type" value="Genomic_DNA"/>
</dbReference>
<dbReference type="AlphaFoldDB" id="A0A812XYU4"/>
<sequence length="384" mass="42066">RLGFSWCSDSSECVHGDAACLASPDCGPAAPAGPSGSREAGGKDSSASNLAAQNIVPGRMRVFGCIKAEDTEIPDTWEELETSSVSTKAPSSEEDSRARSRLHKDLQNLNKAVAKWQRHGEKDIVERIRSSRAALRLREREDFDEERFVQSGCSVAENVPEDVCPTQKLAEELCPTQQLLEEVEEPAPAVHKLDPGFLPEKAQAYSRKSAKRRGRDSADSASSGLKKAAEKVASEVQPVQPVPRARDARLSFQQMVSLGRRLRGKQPTIERHEAFACDAAGDESKEPGKLEAKFQPEVREAEEPLALEEAPDGAAAADSAEPELVDLKAKAGWNCELQSLSCPGPEDKKHSPVHSEHREPVDCPEARDKRPQRWRWVKAQKVAD</sequence>
<name>A0A812XYU4_9DINO</name>
<dbReference type="Proteomes" id="UP000601435">
    <property type="component" value="Unassembled WGS sequence"/>
</dbReference>
<feature type="region of interest" description="Disordered" evidence="1">
    <location>
        <begin position="24"/>
        <end position="52"/>
    </location>
</feature>
<organism evidence="2 3">
    <name type="scientific">Symbiodinium necroappetens</name>
    <dbReference type="NCBI Taxonomy" id="1628268"/>
    <lineage>
        <taxon>Eukaryota</taxon>
        <taxon>Sar</taxon>
        <taxon>Alveolata</taxon>
        <taxon>Dinophyceae</taxon>
        <taxon>Suessiales</taxon>
        <taxon>Symbiodiniaceae</taxon>
        <taxon>Symbiodinium</taxon>
    </lineage>
</organism>
<protein>
    <submittedName>
        <fullName evidence="2">Uncharacterized protein</fullName>
    </submittedName>
</protein>
<feature type="compositionally biased region" description="Basic and acidic residues" evidence="1">
    <location>
        <begin position="345"/>
        <end position="371"/>
    </location>
</feature>
<comment type="caution">
    <text evidence="2">The sequence shown here is derived from an EMBL/GenBank/DDBJ whole genome shotgun (WGS) entry which is preliminary data.</text>
</comment>
<feature type="region of interest" description="Disordered" evidence="1">
    <location>
        <begin position="185"/>
        <end position="248"/>
    </location>
</feature>
<evidence type="ECO:0000256" key="1">
    <source>
        <dbReference type="SAM" id="MobiDB-lite"/>
    </source>
</evidence>
<gene>
    <name evidence="2" type="ORF">SNEC2469_LOCUS22012</name>
</gene>
<feature type="non-terminal residue" evidence="2">
    <location>
        <position position="1"/>
    </location>
</feature>